<protein>
    <submittedName>
        <fullName evidence="1">Uncharacterized protein</fullName>
    </submittedName>
</protein>
<sequence>MAINLQLSSPLNLHLKSRNSSWMNSWLDLILYL</sequence>
<evidence type="ECO:0000313" key="2">
    <source>
        <dbReference type="Proteomes" id="UP000035740"/>
    </source>
</evidence>
<name>A0A0J8B561_BETVV</name>
<accession>A0A0J8B561</accession>
<dbReference type="Proteomes" id="UP000035740">
    <property type="component" value="Unassembled WGS sequence"/>
</dbReference>
<dbReference type="EMBL" id="KQ090385">
    <property type="protein sequence ID" value="KMS96369.1"/>
    <property type="molecule type" value="Genomic_DNA"/>
</dbReference>
<proteinExistence type="predicted"/>
<evidence type="ECO:0000313" key="1">
    <source>
        <dbReference type="EMBL" id="KMS96369.1"/>
    </source>
</evidence>
<dbReference type="Gramene" id="KMS96369">
    <property type="protein sequence ID" value="KMS96369"/>
    <property type="gene ID" value="BVRB_9g225790"/>
</dbReference>
<dbReference type="AlphaFoldDB" id="A0A0J8B561"/>
<keyword evidence="2" id="KW-1185">Reference proteome</keyword>
<organism evidence="1 2">
    <name type="scientific">Beta vulgaris subsp. vulgaris</name>
    <name type="common">Beet</name>
    <dbReference type="NCBI Taxonomy" id="3555"/>
    <lineage>
        <taxon>Eukaryota</taxon>
        <taxon>Viridiplantae</taxon>
        <taxon>Streptophyta</taxon>
        <taxon>Embryophyta</taxon>
        <taxon>Tracheophyta</taxon>
        <taxon>Spermatophyta</taxon>
        <taxon>Magnoliopsida</taxon>
        <taxon>eudicotyledons</taxon>
        <taxon>Gunneridae</taxon>
        <taxon>Pentapetalae</taxon>
        <taxon>Caryophyllales</taxon>
        <taxon>Chenopodiaceae</taxon>
        <taxon>Betoideae</taxon>
        <taxon>Beta</taxon>
    </lineage>
</organism>
<gene>
    <name evidence="1" type="ORF">BVRB_9g225790</name>
</gene>
<reference evidence="1 2" key="1">
    <citation type="journal article" date="2014" name="Nature">
        <title>The genome of the recently domesticated crop plant sugar beet (Beta vulgaris).</title>
        <authorList>
            <person name="Dohm J.C."/>
            <person name="Minoche A.E."/>
            <person name="Holtgrawe D."/>
            <person name="Capella-Gutierrez S."/>
            <person name="Zakrzewski F."/>
            <person name="Tafer H."/>
            <person name="Rupp O."/>
            <person name="Sorensen T.R."/>
            <person name="Stracke R."/>
            <person name="Reinhardt R."/>
            <person name="Goesmann A."/>
            <person name="Kraft T."/>
            <person name="Schulz B."/>
            <person name="Stadler P.F."/>
            <person name="Schmidt T."/>
            <person name="Gabaldon T."/>
            <person name="Lehrach H."/>
            <person name="Weisshaar B."/>
            <person name="Himmelbauer H."/>
        </authorList>
    </citation>
    <scope>NUCLEOTIDE SEQUENCE [LARGE SCALE GENOMIC DNA]</scope>
    <source>
        <tissue evidence="1">Taproot</tissue>
    </source>
</reference>